<feature type="domain" description="Rhodopsin" evidence="7">
    <location>
        <begin position="6"/>
        <end position="121"/>
    </location>
</feature>
<dbReference type="OrthoDB" id="3529975at2759"/>
<evidence type="ECO:0000256" key="3">
    <source>
        <dbReference type="ARBA" id="ARBA00022989"/>
    </source>
</evidence>
<dbReference type="EMBL" id="CAJVRM010000685">
    <property type="protein sequence ID" value="CAG8982843.1"/>
    <property type="molecule type" value="Genomic_DNA"/>
</dbReference>
<comment type="subcellular location">
    <subcellularLocation>
        <location evidence="1">Membrane</location>
        <topology evidence="1">Multi-pass membrane protein</topology>
    </subcellularLocation>
</comment>
<feature type="transmembrane region" description="Helical" evidence="6">
    <location>
        <begin position="12"/>
        <end position="31"/>
    </location>
</feature>
<keyword evidence="9" id="KW-1185">Reference proteome</keyword>
<dbReference type="PANTHER" id="PTHR33048">
    <property type="entry name" value="PTH11-LIKE INTEGRAL MEMBRANE PROTEIN (AFU_ORTHOLOGUE AFUA_5G11245)"/>
    <property type="match status" value="1"/>
</dbReference>
<evidence type="ECO:0000259" key="7">
    <source>
        <dbReference type="Pfam" id="PF20684"/>
    </source>
</evidence>
<dbReference type="AlphaFoldDB" id="A0A9N9Q1W0"/>
<dbReference type="GO" id="GO:0016020">
    <property type="term" value="C:membrane"/>
    <property type="evidence" value="ECO:0007669"/>
    <property type="project" value="UniProtKB-SubCell"/>
</dbReference>
<dbReference type="Pfam" id="PF20684">
    <property type="entry name" value="Fung_rhodopsin"/>
    <property type="match status" value="1"/>
</dbReference>
<evidence type="ECO:0000256" key="1">
    <source>
        <dbReference type="ARBA" id="ARBA00004141"/>
    </source>
</evidence>
<feature type="transmembrane region" description="Helical" evidence="6">
    <location>
        <begin position="51"/>
        <end position="72"/>
    </location>
</feature>
<comment type="similarity">
    <text evidence="5">Belongs to the SAT4 family.</text>
</comment>
<dbReference type="PANTHER" id="PTHR33048:SF156">
    <property type="entry name" value="INTEGRAL MEMBRANE PROTEIN"/>
    <property type="match status" value="1"/>
</dbReference>
<evidence type="ECO:0000256" key="6">
    <source>
        <dbReference type="SAM" id="Phobius"/>
    </source>
</evidence>
<dbReference type="InterPro" id="IPR049326">
    <property type="entry name" value="Rhodopsin_dom_fungi"/>
</dbReference>
<name>A0A9N9Q1W0_9HELO</name>
<gene>
    <name evidence="8" type="ORF">HYALB_00006653</name>
</gene>
<proteinExistence type="inferred from homology"/>
<organism evidence="8 9">
    <name type="scientific">Hymenoscyphus albidus</name>
    <dbReference type="NCBI Taxonomy" id="595503"/>
    <lineage>
        <taxon>Eukaryota</taxon>
        <taxon>Fungi</taxon>
        <taxon>Dikarya</taxon>
        <taxon>Ascomycota</taxon>
        <taxon>Pezizomycotina</taxon>
        <taxon>Leotiomycetes</taxon>
        <taxon>Helotiales</taxon>
        <taxon>Helotiaceae</taxon>
        <taxon>Hymenoscyphus</taxon>
    </lineage>
</organism>
<dbReference type="InterPro" id="IPR052337">
    <property type="entry name" value="SAT4-like"/>
</dbReference>
<evidence type="ECO:0000256" key="5">
    <source>
        <dbReference type="ARBA" id="ARBA00038359"/>
    </source>
</evidence>
<accession>A0A9N9Q1W0</accession>
<feature type="transmembrane region" description="Helical" evidence="6">
    <location>
        <begin position="79"/>
        <end position="102"/>
    </location>
</feature>
<protein>
    <recommendedName>
        <fullName evidence="7">Rhodopsin domain-containing protein</fullName>
    </recommendedName>
</protein>
<reference evidence="8" key="1">
    <citation type="submission" date="2021-07" db="EMBL/GenBank/DDBJ databases">
        <authorList>
            <person name="Durling M."/>
        </authorList>
    </citation>
    <scope>NUCLEOTIDE SEQUENCE</scope>
</reference>
<evidence type="ECO:0000256" key="2">
    <source>
        <dbReference type="ARBA" id="ARBA00022692"/>
    </source>
</evidence>
<dbReference type="Proteomes" id="UP000701801">
    <property type="component" value="Unassembled WGS sequence"/>
</dbReference>
<keyword evidence="4 6" id="KW-0472">Membrane</keyword>
<evidence type="ECO:0000313" key="9">
    <source>
        <dbReference type="Proteomes" id="UP000701801"/>
    </source>
</evidence>
<comment type="caution">
    <text evidence="8">The sequence shown here is derived from an EMBL/GenBank/DDBJ whole genome shotgun (WGS) entry which is preliminary data.</text>
</comment>
<evidence type="ECO:0000313" key="8">
    <source>
        <dbReference type="EMBL" id="CAG8982843.1"/>
    </source>
</evidence>
<keyword evidence="3 6" id="KW-1133">Transmembrane helix</keyword>
<evidence type="ECO:0000256" key="4">
    <source>
        <dbReference type="ARBA" id="ARBA00023136"/>
    </source>
</evidence>
<sequence>MPIAYVAVVGNALVGLLLVNIGGVGRHFSFWLLNDPPTIVTYLKLQTAVEIIYMASVTFPKIAILTLYLRIFTDRLARALTWVMGAILALFFLGGLVLALAMCQPYRYKWDKTINGHCGDILAGY</sequence>
<keyword evidence="2 6" id="KW-0812">Transmembrane</keyword>